<evidence type="ECO:0000313" key="6">
    <source>
        <dbReference type="Proteomes" id="UP001479436"/>
    </source>
</evidence>
<dbReference type="EMBL" id="JASJQH010008279">
    <property type="protein sequence ID" value="KAK9693796.1"/>
    <property type="molecule type" value="Genomic_DNA"/>
</dbReference>
<organism evidence="5 6">
    <name type="scientific">Basidiobolus ranarum</name>
    <dbReference type="NCBI Taxonomy" id="34480"/>
    <lineage>
        <taxon>Eukaryota</taxon>
        <taxon>Fungi</taxon>
        <taxon>Fungi incertae sedis</taxon>
        <taxon>Zoopagomycota</taxon>
        <taxon>Entomophthoromycotina</taxon>
        <taxon>Basidiobolomycetes</taxon>
        <taxon>Basidiobolales</taxon>
        <taxon>Basidiobolaceae</taxon>
        <taxon>Basidiobolus</taxon>
    </lineage>
</organism>
<dbReference type="Pfam" id="PF10342">
    <property type="entry name" value="Kre9_KNH"/>
    <property type="match status" value="1"/>
</dbReference>
<reference evidence="5 6" key="1">
    <citation type="submission" date="2023-04" db="EMBL/GenBank/DDBJ databases">
        <title>Genome of Basidiobolus ranarum AG-B5.</title>
        <authorList>
            <person name="Stajich J.E."/>
            <person name="Carter-House D."/>
            <person name="Gryganskyi A."/>
        </authorList>
    </citation>
    <scope>NUCLEOTIDE SEQUENCE [LARGE SCALE GENOMIC DNA]</scope>
    <source>
        <strain evidence="5 6">AG-B5</strain>
    </source>
</reference>
<name>A0ABR2VQK5_9FUNG</name>
<feature type="region of interest" description="Disordered" evidence="2">
    <location>
        <begin position="117"/>
        <end position="174"/>
    </location>
</feature>
<evidence type="ECO:0000259" key="4">
    <source>
        <dbReference type="Pfam" id="PF10342"/>
    </source>
</evidence>
<dbReference type="PANTHER" id="PTHR40633:SF1">
    <property type="entry name" value="GPI ANCHORED SERINE-THREONINE RICH PROTEIN (AFU_ORTHOLOGUE AFUA_1G03630)"/>
    <property type="match status" value="1"/>
</dbReference>
<evidence type="ECO:0000256" key="2">
    <source>
        <dbReference type="SAM" id="MobiDB-lite"/>
    </source>
</evidence>
<feature type="compositionally biased region" description="Low complexity" evidence="2">
    <location>
        <begin position="133"/>
        <end position="158"/>
    </location>
</feature>
<dbReference type="PANTHER" id="PTHR40633">
    <property type="entry name" value="MATRIX PROTEIN, PUTATIVE (AFU_ORTHOLOGUE AFUA_8G05410)-RELATED"/>
    <property type="match status" value="1"/>
</dbReference>
<keyword evidence="1 3" id="KW-0732">Signal</keyword>
<accession>A0ABR2VQK5</accession>
<evidence type="ECO:0000256" key="1">
    <source>
        <dbReference type="ARBA" id="ARBA00022729"/>
    </source>
</evidence>
<dbReference type="InterPro" id="IPR052982">
    <property type="entry name" value="SRP1/TIP1-like"/>
</dbReference>
<sequence length="195" mass="20636">MLSTLVLVISLVSCVLGEIQITSPMNSIFRAGADAHIEWMSSGDSDSLGTIDIVLMTGSATRLALIGTVASDLPVKDGQYIWKIPETLPPAKDYVLRLGSKQEFYYSTNFEVTDQSGPAYPDILNAGGSSPRKSTPSATDKSTDPSSSKKSGDSKPASLADSQDKPAKAKSSAKRISPIHFAVALGITGVFLCFF</sequence>
<feature type="chain" id="PRO_5047482952" description="Yeast cell wall synthesis Kre9/Knh1-like N-terminal domain-containing protein" evidence="3">
    <location>
        <begin position="18"/>
        <end position="195"/>
    </location>
</feature>
<dbReference type="Proteomes" id="UP001479436">
    <property type="component" value="Unassembled WGS sequence"/>
</dbReference>
<evidence type="ECO:0000256" key="3">
    <source>
        <dbReference type="SAM" id="SignalP"/>
    </source>
</evidence>
<proteinExistence type="predicted"/>
<protein>
    <recommendedName>
        <fullName evidence="4">Yeast cell wall synthesis Kre9/Knh1-like N-terminal domain-containing protein</fullName>
    </recommendedName>
</protein>
<dbReference type="InterPro" id="IPR018466">
    <property type="entry name" value="Kre9/Knh1-like_N"/>
</dbReference>
<gene>
    <name evidence="5" type="ORF">K7432_013713</name>
</gene>
<feature type="domain" description="Yeast cell wall synthesis Kre9/Knh1-like N-terminal" evidence="4">
    <location>
        <begin position="26"/>
        <end position="112"/>
    </location>
</feature>
<comment type="caution">
    <text evidence="5">The sequence shown here is derived from an EMBL/GenBank/DDBJ whole genome shotgun (WGS) entry which is preliminary data.</text>
</comment>
<evidence type="ECO:0000313" key="5">
    <source>
        <dbReference type="EMBL" id="KAK9693796.1"/>
    </source>
</evidence>
<keyword evidence="6" id="KW-1185">Reference proteome</keyword>
<feature type="signal peptide" evidence="3">
    <location>
        <begin position="1"/>
        <end position="17"/>
    </location>
</feature>